<keyword evidence="1" id="KW-0472">Membrane</keyword>
<keyword evidence="3" id="KW-1185">Reference proteome</keyword>
<gene>
    <name evidence="2" type="ORF">IV494_01015</name>
</gene>
<reference evidence="2 3" key="1">
    <citation type="submission" date="2020-11" db="EMBL/GenBank/DDBJ databases">
        <title>Kaistella gelatinilytica sp. nov., a flavobacterium isolated from Antarctic Soil.</title>
        <authorList>
            <person name="Li J."/>
        </authorList>
    </citation>
    <scope>NUCLEOTIDE SEQUENCE [LARGE SCALE GENOMIC DNA]</scope>
    <source>
        <strain evidence="2 3">G5-32</strain>
    </source>
</reference>
<feature type="transmembrane region" description="Helical" evidence="1">
    <location>
        <begin position="56"/>
        <end position="82"/>
    </location>
</feature>
<proteinExistence type="predicted"/>
<evidence type="ECO:0000256" key="1">
    <source>
        <dbReference type="SAM" id="Phobius"/>
    </source>
</evidence>
<keyword evidence="1" id="KW-0812">Transmembrane</keyword>
<feature type="transmembrane region" description="Helical" evidence="1">
    <location>
        <begin position="33"/>
        <end position="50"/>
    </location>
</feature>
<evidence type="ECO:0000313" key="2">
    <source>
        <dbReference type="EMBL" id="MBF8455747.1"/>
    </source>
</evidence>
<keyword evidence="1" id="KW-1133">Transmembrane helix</keyword>
<name>A0ABS0F7V5_9FLAO</name>
<protein>
    <submittedName>
        <fullName evidence="2">Uncharacterized protein</fullName>
    </submittedName>
</protein>
<feature type="transmembrane region" description="Helical" evidence="1">
    <location>
        <begin position="94"/>
        <end position="110"/>
    </location>
</feature>
<dbReference type="Proteomes" id="UP000660070">
    <property type="component" value="Unassembled WGS sequence"/>
</dbReference>
<comment type="caution">
    <text evidence="2">The sequence shown here is derived from an EMBL/GenBank/DDBJ whole genome shotgun (WGS) entry which is preliminary data.</text>
</comment>
<accession>A0ABS0F7V5</accession>
<evidence type="ECO:0000313" key="3">
    <source>
        <dbReference type="Proteomes" id="UP000660070"/>
    </source>
</evidence>
<dbReference type="RefSeq" id="WP_196078314.1">
    <property type="nucleotide sequence ID" value="NZ_JADPVI010000001.1"/>
</dbReference>
<dbReference type="EMBL" id="JADPVI010000001">
    <property type="protein sequence ID" value="MBF8455747.1"/>
    <property type="molecule type" value="Genomic_DNA"/>
</dbReference>
<organism evidence="2 3">
    <name type="scientific">Kaistella gelatinilytica</name>
    <dbReference type="NCBI Taxonomy" id="2787636"/>
    <lineage>
        <taxon>Bacteria</taxon>
        <taxon>Pseudomonadati</taxon>
        <taxon>Bacteroidota</taxon>
        <taxon>Flavobacteriia</taxon>
        <taxon>Flavobacteriales</taxon>
        <taxon>Weeksellaceae</taxon>
        <taxon>Chryseobacterium group</taxon>
        <taxon>Kaistella</taxon>
    </lineage>
</organism>
<sequence>MEINELFNLIDSNDPVNKLVEEENVFKHLTKRLGIFFGILAVLFIGAAIIDDDYVMLGAAIVSAGLTVILLLFLLIESFTLFSKKKKQLGKGNLIVIAIAVFIFGVFVLSNL</sequence>